<dbReference type="Gene3D" id="1.10.287.470">
    <property type="entry name" value="Helix hairpin bin"/>
    <property type="match status" value="1"/>
</dbReference>
<dbReference type="Gene3D" id="2.40.50.100">
    <property type="match status" value="2"/>
</dbReference>
<dbReference type="PANTHER" id="PTHR30438">
    <property type="entry name" value="36 KDA ANTIGEN-RELATED"/>
    <property type="match status" value="1"/>
</dbReference>
<dbReference type="Gene3D" id="2.40.30.170">
    <property type="match status" value="1"/>
</dbReference>
<evidence type="ECO:0000256" key="1">
    <source>
        <dbReference type="SAM" id="Coils"/>
    </source>
</evidence>
<reference evidence="4 6" key="2">
    <citation type="submission" date="2018-06" db="EMBL/GenBank/DDBJ databases">
        <authorList>
            <consortium name="Pathogen Informatics"/>
            <person name="Doyle S."/>
        </authorList>
    </citation>
    <scope>NUCLEOTIDE SEQUENCE [LARGE SCALE GENOMIC DNA]</scope>
    <source>
        <strain evidence="4 6">NCTC11091</strain>
    </source>
</reference>
<feature type="coiled-coil region" evidence="1">
    <location>
        <begin position="80"/>
        <end position="110"/>
    </location>
</feature>
<dbReference type="AlphaFoldDB" id="A0A1B8Q970"/>
<dbReference type="Proteomes" id="UP000255193">
    <property type="component" value="Unassembled WGS sequence"/>
</dbReference>
<sequence length="407" mass="43365">MKKSYYIVLIIVLLALAALAIYMNRQRTQDATPAGFASSNGRLQLQKIDVASLRAGRVSQVLVNEGDVVQQGTPLVTLSSDELDTQLQAAQAAKAQAEAAKSRAQGAIRRAMSTQKRAEGGFARTQGGVSQADAVIAAKQAQLQIAKDNLNNTIALRKDDLVSVAELQQRQQAYEAAKAEVLAAQAAKNQASAGSTEAQASIDEARAGVEEAKAAMAEAQAGIDQAQSQINRVKSIQADLYVRAPQPGRVEYRIAEVGNVIAAGSKVVTLVDPSDVYLEIFLPTDSSSQVQIGSPARIVLDGINAVFPAKVTFVANQSQFTPKSVETKNEREKMMYRVKLSLDPQVAKRYQNLLKGGMTAQGYVQLDPNASWNQDLAVKLPNSQIADPTSAPTQTANPTPATASTAY</sequence>
<accession>A0A1B8Q970</accession>
<dbReference type="STRING" id="34059.A9308_09775"/>
<keyword evidence="1" id="KW-0175">Coiled coil</keyword>
<dbReference type="RefSeq" id="WP_067057663.1">
    <property type="nucleotide sequence ID" value="NZ_LZMZ01000040.1"/>
</dbReference>
<organism evidence="3 5">
    <name type="scientific">Faucicola atlantae</name>
    <dbReference type="NCBI Taxonomy" id="34059"/>
    <lineage>
        <taxon>Bacteria</taxon>
        <taxon>Pseudomonadati</taxon>
        <taxon>Pseudomonadota</taxon>
        <taxon>Gammaproteobacteria</taxon>
        <taxon>Moraxellales</taxon>
        <taxon>Moraxellaceae</taxon>
        <taxon>Faucicola</taxon>
    </lineage>
</organism>
<feature type="compositionally biased region" description="Low complexity" evidence="2">
    <location>
        <begin position="388"/>
        <end position="407"/>
    </location>
</feature>
<evidence type="ECO:0000313" key="5">
    <source>
        <dbReference type="Proteomes" id="UP000092508"/>
    </source>
</evidence>
<evidence type="ECO:0000256" key="2">
    <source>
        <dbReference type="SAM" id="MobiDB-lite"/>
    </source>
</evidence>
<dbReference type="Proteomes" id="UP000092508">
    <property type="component" value="Unassembled WGS sequence"/>
</dbReference>
<reference evidence="3 5" key="1">
    <citation type="submission" date="2016-06" db="EMBL/GenBank/DDBJ databases">
        <title>Draft genome of Moraxella atlantae CCUG 66109.</title>
        <authorList>
            <person name="Salva-Serra F."/>
            <person name="Engstrom-Jakobsson H."/>
            <person name="Thorell K."/>
            <person name="Gonzales-Siles L."/>
            <person name="Karlsson R."/>
            <person name="Boulund F."/>
            <person name="Engstrand L."/>
            <person name="Kristiansson E."/>
            <person name="Moore E."/>
        </authorList>
    </citation>
    <scope>NUCLEOTIDE SEQUENCE [LARGE SCALE GENOMIC DNA]</scope>
    <source>
        <strain evidence="3 5">CCUG 66109</strain>
    </source>
</reference>
<gene>
    <name evidence="3" type="ORF">A9308_09775</name>
    <name evidence="4" type="ORF">NCTC11091_00287</name>
</gene>
<evidence type="ECO:0000313" key="3">
    <source>
        <dbReference type="EMBL" id="OBX75151.1"/>
    </source>
</evidence>
<dbReference type="GO" id="GO:0005886">
    <property type="term" value="C:plasma membrane"/>
    <property type="evidence" value="ECO:0007669"/>
    <property type="project" value="TreeGrafter"/>
</dbReference>
<dbReference type="EMBL" id="LZMZ01000040">
    <property type="protein sequence ID" value="OBX75151.1"/>
    <property type="molecule type" value="Genomic_DNA"/>
</dbReference>
<dbReference type="PRINTS" id="PR01490">
    <property type="entry name" value="RTXTOXIND"/>
</dbReference>
<feature type="coiled-coil region" evidence="1">
    <location>
        <begin position="164"/>
        <end position="236"/>
    </location>
</feature>
<dbReference type="OrthoDB" id="9778236at2"/>
<evidence type="ECO:0000313" key="6">
    <source>
        <dbReference type="Proteomes" id="UP000255193"/>
    </source>
</evidence>
<protein>
    <submittedName>
        <fullName evidence="4">Putative efflux pump membrane fusion protein</fullName>
    </submittedName>
</protein>
<evidence type="ECO:0000313" key="4">
    <source>
        <dbReference type="EMBL" id="STY94523.1"/>
    </source>
</evidence>
<dbReference type="EMBL" id="UGQA01000001">
    <property type="protein sequence ID" value="STY94523.1"/>
    <property type="molecule type" value="Genomic_DNA"/>
</dbReference>
<feature type="region of interest" description="Disordered" evidence="2">
    <location>
        <begin position="384"/>
        <end position="407"/>
    </location>
</feature>
<dbReference type="PANTHER" id="PTHR30438:SF2">
    <property type="entry name" value="MEMBRANE PROTEIN"/>
    <property type="match status" value="1"/>
</dbReference>
<proteinExistence type="predicted"/>
<name>A0A1B8Q970_9GAMM</name>
<dbReference type="SUPFAM" id="SSF111369">
    <property type="entry name" value="HlyD-like secretion proteins"/>
    <property type="match status" value="1"/>
</dbReference>